<proteinExistence type="predicted"/>
<reference evidence="2 3" key="1">
    <citation type="submission" date="2018-03" db="EMBL/GenBank/DDBJ databases">
        <title>Genomic Encyclopedia of Type Strains, Phase III (KMG-III): the genomes of soil and plant-associated and newly described type strains.</title>
        <authorList>
            <person name="Whitman W."/>
        </authorList>
    </citation>
    <scope>NUCLEOTIDE SEQUENCE [LARGE SCALE GENOMIC DNA]</scope>
    <source>
        <strain evidence="2 3">CGMCC 4.7104</strain>
    </source>
</reference>
<dbReference type="NCBIfam" id="TIGR01764">
    <property type="entry name" value="excise"/>
    <property type="match status" value="1"/>
</dbReference>
<dbReference type="EMBL" id="PVNG01000045">
    <property type="protein sequence ID" value="PRX46338.1"/>
    <property type="molecule type" value="Genomic_DNA"/>
</dbReference>
<evidence type="ECO:0000313" key="3">
    <source>
        <dbReference type="Proteomes" id="UP000238312"/>
    </source>
</evidence>
<keyword evidence="3" id="KW-1185">Reference proteome</keyword>
<gene>
    <name evidence="2" type="ORF">B0I32_14527</name>
</gene>
<dbReference type="AlphaFoldDB" id="A0A2T0LRX0"/>
<organism evidence="2 3">
    <name type="scientific">Nonomuraea fuscirosea</name>
    <dbReference type="NCBI Taxonomy" id="1291556"/>
    <lineage>
        <taxon>Bacteria</taxon>
        <taxon>Bacillati</taxon>
        <taxon>Actinomycetota</taxon>
        <taxon>Actinomycetes</taxon>
        <taxon>Streptosporangiales</taxon>
        <taxon>Streptosporangiaceae</taxon>
        <taxon>Nonomuraea</taxon>
    </lineage>
</organism>
<evidence type="ECO:0000259" key="1">
    <source>
        <dbReference type="Pfam" id="PF12728"/>
    </source>
</evidence>
<protein>
    <submittedName>
        <fullName evidence="2">Excisionase family DNA binding protein</fullName>
    </submittedName>
</protein>
<dbReference type="InterPro" id="IPR041657">
    <property type="entry name" value="HTH_17"/>
</dbReference>
<accession>A0A2T0LRX0</accession>
<feature type="domain" description="Helix-turn-helix" evidence="1">
    <location>
        <begin position="9"/>
        <end position="54"/>
    </location>
</feature>
<dbReference type="RefSeq" id="WP_219912513.1">
    <property type="nucleotide sequence ID" value="NZ_JBFAIL010000083.1"/>
</dbReference>
<evidence type="ECO:0000313" key="2">
    <source>
        <dbReference type="EMBL" id="PRX46338.1"/>
    </source>
</evidence>
<dbReference type="Pfam" id="PF12728">
    <property type="entry name" value="HTH_17"/>
    <property type="match status" value="1"/>
</dbReference>
<dbReference type="InterPro" id="IPR010093">
    <property type="entry name" value="SinI_DNA-bd"/>
</dbReference>
<comment type="caution">
    <text evidence="2">The sequence shown here is derived from an EMBL/GenBank/DDBJ whole genome shotgun (WGS) entry which is preliminary data.</text>
</comment>
<name>A0A2T0LRX0_9ACTN</name>
<sequence length="62" mass="6640">MITGNKLLVSACEASEMLGIGKTKIYELMASGELRSVKIGRSRRIPVEALTAFVSAIEQEAA</sequence>
<dbReference type="GO" id="GO:0003677">
    <property type="term" value="F:DNA binding"/>
    <property type="evidence" value="ECO:0007669"/>
    <property type="project" value="InterPro"/>
</dbReference>
<dbReference type="Proteomes" id="UP000238312">
    <property type="component" value="Unassembled WGS sequence"/>
</dbReference>